<keyword evidence="2" id="KW-0812">Transmembrane</keyword>
<keyword evidence="1" id="KW-0175">Coiled coil</keyword>
<evidence type="ECO:0000256" key="2">
    <source>
        <dbReference type="SAM" id="Phobius"/>
    </source>
</evidence>
<dbReference type="Proteomes" id="UP000070373">
    <property type="component" value="Unassembled WGS sequence"/>
</dbReference>
<accession>A0A133UEW3</accession>
<organism evidence="3 4">
    <name type="scientific">candidate division MSBL1 archaeon SCGC-AAA259E17</name>
    <dbReference type="NCBI Taxonomy" id="1698263"/>
    <lineage>
        <taxon>Archaea</taxon>
        <taxon>Methanobacteriati</taxon>
        <taxon>Methanobacteriota</taxon>
        <taxon>candidate division MSBL1</taxon>
    </lineage>
</organism>
<proteinExistence type="predicted"/>
<evidence type="ECO:0000313" key="4">
    <source>
        <dbReference type="Proteomes" id="UP000070373"/>
    </source>
</evidence>
<evidence type="ECO:0000313" key="3">
    <source>
        <dbReference type="EMBL" id="KXA92710.1"/>
    </source>
</evidence>
<feature type="transmembrane region" description="Helical" evidence="2">
    <location>
        <begin position="73"/>
        <end position="94"/>
    </location>
</feature>
<reference evidence="3 4" key="1">
    <citation type="journal article" date="2016" name="Sci. Rep.">
        <title>Metabolic traits of an uncultured archaeal lineage -MSBL1- from brine pools of the Red Sea.</title>
        <authorList>
            <person name="Mwirichia R."/>
            <person name="Alam I."/>
            <person name="Rashid M."/>
            <person name="Vinu M."/>
            <person name="Ba-Alawi W."/>
            <person name="Anthony Kamau A."/>
            <person name="Kamanda Ngugi D."/>
            <person name="Goker M."/>
            <person name="Klenk H.P."/>
            <person name="Bajic V."/>
            <person name="Stingl U."/>
        </authorList>
    </citation>
    <scope>NUCLEOTIDE SEQUENCE [LARGE SCALE GENOMIC DNA]</scope>
    <source>
        <strain evidence="3">SCGC-AAA259E17</strain>
    </source>
</reference>
<comment type="caution">
    <text evidence="3">The sequence shown here is derived from an EMBL/GenBank/DDBJ whole genome shotgun (WGS) entry which is preliminary data.</text>
</comment>
<sequence length="100" mass="10233">MQPLPLSTRTYLPDKVNMAIKTAQDAKNAAQSAEDTAQEAVDAAKDAKNAAADAKTAAQEAKVAAEEAGGVSASMLITSMIVTIIVVLGGVYAITRKQAA</sequence>
<gene>
    <name evidence="3" type="ORF">AKJ64_02465</name>
</gene>
<keyword evidence="2" id="KW-0472">Membrane</keyword>
<keyword evidence="4" id="KW-1185">Reference proteome</keyword>
<evidence type="ECO:0000256" key="1">
    <source>
        <dbReference type="SAM" id="Coils"/>
    </source>
</evidence>
<feature type="coiled-coil region" evidence="1">
    <location>
        <begin position="23"/>
        <end position="64"/>
    </location>
</feature>
<dbReference type="EMBL" id="LHXN01000035">
    <property type="protein sequence ID" value="KXA92710.1"/>
    <property type="molecule type" value="Genomic_DNA"/>
</dbReference>
<name>A0A133UEW3_9EURY</name>
<dbReference type="AlphaFoldDB" id="A0A133UEW3"/>
<keyword evidence="2" id="KW-1133">Transmembrane helix</keyword>
<protein>
    <submittedName>
        <fullName evidence="3">Uncharacterized protein</fullName>
    </submittedName>
</protein>